<dbReference type="EMBL" id="ATLV01020346">
    <property type="status" value="NOT_ANNOTATED_CDS"/>
    <property type="molecule type" value="Genomic_DNA"/>
</dbReference>
<evidence type="ECO:0000313" key="2">
    <source>
        <dbReference type="EMBL" id="KFB45169.1"/>
    </source>
</evidence>
<feature type="region of interest" description="Disordered" evidence="1">
    <location>
        <begin position="1"/>
        <end position="27"/>
    </location>
</feature>
<organism evidence="2">
    <name type="scientific">Anopheles sinensis</name>
    <name type="common">Mosquito</name>
    <dbReference type="NCBI Taxonomy" id="74873"/>
    <lineage>
        <taxon>Eukaryota</taxon>
        <taxon>Metazoa</taxon>
        <taxon>Ecdysozoa</taxon>
        <taxon>Arthropoda</taxon>
        <taxon>Hexapoda</taxon>
        <taxon>Insecta</taxon>
        <taxon>Pterygota</taxon>
        <taxon>Neoptera</taxon>
        <taxon>Endopterygota</taxon>
        <taxon>Diptera</taxon>
        <taxon>Nematocera</taxon>
        <taxon>Culicoidea</taxon>
        <taxon>Culicidae</taxon>
        <taxon>Anophelinae</taxon>
        <taxon>Anopheles</taxon>
    </lineage>
</organism>
<evidence type="ECO:0000256" key="1">
    <source>
        <dbReference type="SAM" id="MobiDB-lite"/>
    </source>
</evidence>
<keyword evidence="4" id="KW-1185">Reference proteome</keyword>
<sequence>MATFVPGSQRCQAEAARRRRSSRGVSRIQASTGLGLACGRLTKRPQPSCSAKKSLRIANKKMKVRGTVSQLEKLRNVNGYVSVGPVRLAGLLVASGDVPAIPREGYTTPAAWLRLTGLGGKMEVPEEGDRAGIVFRFYRARHDVQRPSCCRPNGNRKLTTHHGFFVAVPCMWEGVEEREIKRRWEERNITLCPSRWSIVCVRAGTFLFGQCATEKGFFYQD</sequence>
<dbReference type="EnsemblMetazoa" id="ASIC013127-RA">
    <property type="protein sequence ID" value="ASIC013127-PA"/>
    <property type="gene ID" value="ASIC013127"/>
</dbReference>
<accession>A0A084W4M5</accession>
<name>A0A084W4M5_ANOSI</name>
<dbReference type="VEuPathDB" id="VectorBase:ASIC013127"/>
<proteinExistence type="predicted"/>
<reference evidence="3" key="2">
    <citation type="submission" date="2020-05" db="UniProtKB">
        <authorList>
            <consortium name="EnsemblMetazoa"/>
        </authorList>
    </citation>
    <scope>IDENTIFICATION</scope>
</reference>
<evidence type="ECO:0000313" key="3">
    <source>
        <dbReference type="EnsemblMetazoa" id="ASIC013127-PA"/>
    </source>
</evidence>
<reference evidence="2 4" key="1">
    <citation type="journal article" date="2014" name="BMC Genomics">
        <title>Genome sequence of Anopheles sinensis provides insight into genetics basis of mosquito competence for malaria parasites.</title>
        <authorList>
            <person name="Zhou D."/>
            <person name="Zhang D."/>
            <person name="Ding G."/>
            <person name="Shi L."/>
            <person name="Hou Q."/>
            <person name="Ye Y."/>
            <person name="Xu Y."/>
            <person name="Zhou H."/>
            <person name="Xiong C."/>
            <person name="Li S."/>
            <person name="Yu J."/>
            <person name="Hong S."/>
            <person name="Yu X."/>
            <person name="Zou P."/>
            <person name="Chen C."/>
            <person name="Chang X."/>
            <person name="Wang W."/>
            <person name="Lv Y."/>
            <person name="Sun Y."/>
            <person name="Ma L."/>
            <person name="Shen B."/>
            <person name="Zhu C."/>
        </authorList>
    </citation>
    <scope>NUCLEOTIDE SEQUENCE [LARGE SCALE GENOMIC DNA]</scope>
</reference>
<dbReference type="AlphaFoldDB" id="A0A084W4M5"/>
<evidence type="ECO:0000313" key="4">
    <source>
        <dbReference type="Proteomes" id="UP000030765"/>
    </source>
</evidence>
<dbReference type="Proteomes" id="UP000030765">
    <property type="component" value="Unassembled WGS sequence"/>
</dbReference>
<gene>
    <name evidence="2" type="ORF">ZHAS_00013127</name>
</gene>
<protein>
    <submittedName>
        <fullName evidence="2 3">Uncharacterized protein</fullName>
    </submittedName>
</protein>
<dbReference type="EMBL" id="KE525299">
    <property type="protein sequence ID" value="KFB45169.1"/>
    <property type="molecule type" value="Genomic_DNA"/>
</dbReference>